<comment type="caution">
    <text evidence="1">The sequence shown here is derived from an EMBL/GenBank/DDBJ whole genome shotgun (WGS) entry which is preliminary data.</text>
</comment>
<dbReference type="EMBL" id="PUHP01000222">
    <property type="protein sequence ID" value="TQN71876.1"/>
    <property type="molecule type" value="Genomic_DNA"/>
</dbReference>
<evidence type="ECO:0000313" key="1">
    <source>
        <dbReference type="EMBL" id="TQN71876.1"/>
    </source>
</evidence>
<name>A0A5Q4BZ97_9PEZI</name>
<dbReference type="AlphaFoldDB" id="A0A5Q4BZ97"/>
<reference evidence="1 2" key="1">
    <citation type="journal article" date="2019" name="Sci. Rep.">
        <title>Colletotrichum shisoi sp. nov., an anthracnose pathogen of Perilla frutescens in Japan: molecular phylogenetic, morphological and genomic evidence.</title>
        <authorList>
            <person name="Gan P."/>
            <person name="Tsushima A."/>
            <person name="Hiroyama R."/>
            <person name="Narusaka M."/>
            <person name="Takano Y."/>
            <person name="Narusaka Y."/>
            <person name="Kawaradani M."/>
            <person name="Damm U."/>
            <person name="Shirasu K."/>
        </authorList>
    </citation>
    <scope>NUCLEOTIDE SEQUENCE [LARGE SCALE GENOMIC DNA]</scope>
    <source>
        <strain evidence="1 2">PG-2018a</strain>
    </source>
</reference>
<sequence length="53" mass="6063">MHLPNARCFPSVSQLTQDQDTTYKSLGRHIPRIEAATRPAKPLRILACHPRRL</sequence>
<gene>
    <name evidence="1" type="ORF">CSHISOI_03605</name>
</gene>
<evidence type="ECO:0000313" key="2">
    <source>
        <dbReference type="Proteomes" id="UP000326340"/>
    </source>
</evidence>
<protein>
    <submittedName>
        <fullName evidence="1">Uncharacterized protein</fullName>
    </submittedName>
</protein>
<accession>A0A5Q4BZ97</accession>
<dbReference type="Proteomes" id="UP000326340">
    <property type="component" value="Unassembled WGS sequence"/>
</dbReference>
<proteinExistence type="predicted"/>
<organism evidence="1 2">
    <name type="scientific">Colletotrichum shisoi</name>
    <dbReference type="NCBI Taxonomy" id="2078593"/>
    <lineage>
        <taxon>Eukaryota</taxon>
        <taxon>Fungi</taxon>
        <taxon>Dikarya</taxon>
        <taxon>Ascomycota</taxon>
        <taxon>Pezizomycotina</taxon>
        <taxon>Sordariomycetes</taxon>
        <taxon>Hypocreomycetidae</taxon>
        <taxon>Glomerellales</taxon>
        <taxon>Glomerellaceae</taxon>
        <taxon>Colletotrichum</taxon>
        <taxon>Colletotrichum destructivum species complex</taxon>
    </lineage>
</organism>
<keyword evidence="2" id="KW-1185">Reference proteome</keyword>